<evidence type="ECO:0008006" key="3">
    <source>
        <dbReference type="Google" id="ProtNLM"/>
    </source>
</evidence>
<dbReference type="InterPro" id="IPR021283">
    <property type="entry name" value="Phage_Wedge1"/>
</dbReference>
<name>A0ABQ4T3N5_9HYPH</name>
<reference evidence="1" key="2">
    <citation type="submission" date="2021-08" db="EMBL/GenBank/DDBJ databases">
        <authorList>
            <person name="Tani A."/>
            <person name="Ola A."/>
            <person name="Ogura Y."/>
            <person name="Katsura K."/>
            <person name="Hayashi T."/>
        </authorList>
    </citation>
    <scope>NUCLEOTIDE SEQUENCE</scope>
    <source>
        <strain evidence="1">LMG 23639</strain>
    </source>
</reference>
<gene>
    <name evidence="1" type="ORF">AOPFMNJM_3962</name>
</gene>
<sequence length="263" mass="28518">MAKPLTLYLGRITPWQVENPRYVATVSGSLEPIVTAGAVIAGLPAVFDLDTAIGAQLDVVGLWVGRARTVRLPIPQPWFSFDDDRLGFDRGVWKGPFSGSFGVYSLDDETYRRLLRANILAKRWDGTVPGAQAAFDVFFIDPATHVFVQDNAQVPYPQILFAFDEEGKGFDQAYWFDPAAAKATTERVDVSMTIGVSGRIPGPLELGLLAQDAIPIKPAGVMTTYAVTSVDGAALFGFDVQNEFVSGFDAGAWGVEPERLLEA</sequence>
<proteinExistence type="predicted"/>
<evidence type="ECO:0000313" key="2">
    <source>
        <dbReference type="Proteomes" id="UP001055102"/>
    </source>
</evidence>
<comment type="caution">
    <text evidence="1">The sequence shown here is derived from an EMBL/GenBank/DDBJ whole genome shotgun (WGS) entry which is preliminary data.</text>
</comment>
<keyword evidence="2" id="KW-1185">Reference proteome</keyword>
<evidence type="ECO:0000313" key="1">
    <source>
        <dbReference type="EMBL" id="GJE08619.1"/>
    </source>
</evidence>
<organism evidence="1 2">
    <name type="scientific">Methylobacterium jeotgali</name>
    <dbReference type="NCBI Taxonomy" id="381630"/>
    <lineage>
        <taxon>Bacteria</taxon>
        <taxon>Pseudomonadati</taxon>
        <taxon>Pseudomonadota</taxon>
        <taxon>Alphaproteobacteria</taxon>
        <taxon>Hyphomicrobiales</taxon>
        <taxon>Methylobacteriaceae</taxon>
        <taxon>Methylobacterium</taxon>
    </lineage>
</organism>
<dbReference type="RefSeq" id="WP_238278477.1">
    <property type="nucleotide sequence ID" value="NZ_BPQR01000084.1"/>
</dbReference>
<accession>A0ABQ4T3N5</accession>
<protein>
    <recommendedName>
        <fullName evidence="3">DUF2612 domain-containing protein</fullName>
    </recommendedName>
</protein>
<reference evidence="1" key="1">
    <citation type="journal article" date="2021" name="Front. Microbiol.">
        <title>Comprehensive Comparative Genomics and Phenotyping of Methylobacterium Species.</title>
        <authorList>
            <person name="Alessa O."/>
            <person name="Ogura Y."/>
            <person name="Fujitani Y."/>
            <person name="Takami H."/>
            <person name="Hayashi T."/>
            <person name="Sahin N."/>
            <person name="Tani A."/>
        </authorList>
    </citation>
    <scope>NUCLEOTIDE SEQUENCE</scope>
    <source>
        <strain evidence="1">LMG 23639</strain>
    </source>
</reference>
<dbReference type="EMBL" id="BPQR01000084">
    <property type="protein sequence ID" value="GJE08619.1"/>
    <property type="molecule type" value="Genomic_DNA"/>
</dbReference>
<dbReference type="Proteomes" id="UP001055102">
    <property type="component" value="Unassembled WGS sequence"/>
</dbReference>
<dbReference type="Pfam" id="PF11041">
    <property type="entry name" value="Phage_Wedge1"/>
    <property type="match status" value="1"/>
</dbReference>